<comment type="similarity">
    <text evidence="3">Belongs to the methyl-accepting chemotaxis (MCP) protein family.</text>
</comment>
<feature type="compositionally biased region" description="Polar residues" evidence="5">
    <location>
        <begin position="1"/>
        <end position="19"/>
    </location>
</feature>
<feature type="transmembrane region" description="Helical" evidence="6">
    <location>
        <begin position="241"/>
        <end position="262"/>
    </location>
</feature>
<dbReference type="InterPro" id="IPR004089">
    <property type="entry name" value="MCPsignal_dom"/>
</dbReference>
<accession>A0ABV4TW74</accession>
<protein>
    <submittedName>
        <fullName evidence="9">Methyl-accepting chemotaxis protein</fullName>
    </submittedName>
</protein>
<dbReference type="RefSeq" id="WP_373656350.1">
    <property type="nucleotide sequence ID" value="NZ_JBGUAW010000008.1"/>
</dbReference>
<name>A0ABV4TW74_9GAMM</name>
<reference evidence="9 10" key="1">
    <citation type="submission" date="2024-08" db="EMBL/GenBank/DDBJ databases">
        <title>Whole-genome sequencing of halo(alkali)philic microorganisms from hypersaline lakes.</title>
        <authorList>
            <person name="Sorokin D.Y."/>
            <person name="Merkel A.Y."/>
            <person name="Messina E."/>
            <person name="Yakimov M."/>
        </authorList>
    </citation>
    <scope>NUCLEOTIDE SEQUENCE [LARGE SCALE GENOMIC DNA]</scope>
    <source>
        <strain evidence="9 10">Cl-TMA</strain>
    </source>
</reference>
<feature type="region of interest" description="Disordered" evidence="5">
    <location>
        <begin position="1"/>
        <end position="23"/>
    </location>
</feature>
<comment type="subcellular location">
    <subcellularLocation>
        <location evidence="1">Membrane</location>
    </subcellularLocation>
</comment>
<evidence type="ECO:0000256" key="4">
    <source>
        <dbReference type="PROSITE-ProRule" id="PRU00284"/>
    </source>
</evidence>
<evidence type="ECO:0000256" key="2">
    <source>
        <dbReference type="ARBA" id="ARBA00023224"/>
    </source>
</evidence>
<evidence type="ECO:0000313" key="10">
    <source>
        <dbReference type="Proteomes" id="UP001575181"/>
    </source>
</evidence>
<feature type="domain" description="Methyl-accepting transducer" evidence="7">
    <location>
        <begin position="324"/>
        <end position="546"/>
    </location>
</feature>
<dbReference type="SUPFAM" id="SSF58104">
    <property type="entry name" value="Methyl-accepting chemotaxis protein (MCP) signaling domain"/>
    <property type="match status" value="1"/>
</dbReference>
<evidence type="ECO:0000259" key="8">
    <source>
        <dbReference type="PROSITE" id="PS50885"/>
    </source>
</evidence>
<dbReference type="PROSITE" id="PS50885">
    <property type="entry name" value="HAMP"/>
    <property type="match status" value="1"/>
</dbReference>
<dbReference type="Proteomes" id="UP001575181">
    <property type="component" value="Unassembled WGS sequence"/>
</dbReference>
<evidence type="ECO:0000256" key="1">
    <source>
        <dbReference type="ARBA" id="ARBA00004370"/>
    </source>
</evidence>
<proteinExistence type="inferred from homology"/>
<evidence type="ECO:0000256" key="5">
    <source>
        <dbReference type="SAM" id="MobiDB-lite"/>
    </source>
</evidence>
<keyword evidence="10" id="KW-1185">Reference proteome</keyword>
<sequence>MGVLQQSGGTASQELPTSRENADRAARELNTLFREGLPYFDTGYLKEPIHQLRQAFQRRSEVRHWVDNGRHPEKVFAFYSDLNANALHILRQVAGRIDEAALARQLRSLYGVIGLQEQAAKARGKLTEAFAAGETTPSQFLAIRGFARAQDRYRETFSLNATSGQRDFLERNLQADAVERVRQIREDFLNTSKEVGSGPEADAWFRLASQRIKRIQEVADHVASELAAQADRRVAAAQLALWGYSGFAGLIVLATIGLVAAVGRSIVRPLQDAAGMTQRITQSERWDLSLRIEANGRDEVAQLGQAFNTFLDALQEVVATLDDKTHDLTRGRSNLTAGAEAIAGGANEAREQVQQMTTSAEEVNGVVQEVAGNITGVSESATETAQTTRQGKQAVDEAANKIRALREASGRADEILNSIQTVAKKTDLLALNAAIEAANAGDQGKGFAVVADEVRQLAEQTRQATGQVGNIVGEVQGHSKESEEAMNQVLERMDAILERVSEIDRSADQIAASAEELAATMGETTDNMQVISNHTDQVADQVAAIQGTATEIGALADELQAVTTRFRPKEGPQPAHS</sequence>
<comment type="caution">
    <text evidence="9">The sequence shown here is derived from an EMBL/GenBank/DDBJ whole genome shotgun (WGS) entry which is preliminary data.</text>
</comment>
<dbReference type="EMBL" id="JBGUAW010000008">
    <property type="protein sequence ID" value="MFA9461562.1"/>
    <property type="molecule type" value="Genomic_DNA"/>
</dbReference>
<keyword evidence="6" id="KW-1133">Transmembrane helix</keyword>
<dbReference type="InterPro" id="IPR013587">
    <property type="entry name" value="Nitrate/nitrite_sensing"/>
</dbReference>
<dbReference type="PROSITE" id="PS50111">
    <property type="entry name" value="CHEMOTAXIS_TRANSDUC_2"/>
    <property type="match status" value="1"/>
</dbReference>
<keyword evidence="2 4" id="KW-0807">Transducer</keyword>
<dbReference type="PANTHER" id="PTHR32089:SF112">
    <property type="entry name" value="LYSOZYME-LIKE PROTEIN-RELATED"/>
    <property type="match status" value="1"/>
</dbReference>
<dbReference type="Gene3D" id="1.10.287.950">
    <property type="entry name" value="Methyl-accepting chemotaxis protein"/>
    <property type="match status" value="1"/>
</dbReference>
<organism evidence="9 10">
    <name type="scientific">Thiohalorhabdus methylotrophus</name>
    <dbReference type="NCBI Taxonomy" id="3242694"/>
    <lineage>
        <taxon>Bacteria</taxon>
        <taxon>Pseudomonadati</taxon>
        <taxon>Pseudomonadota</taxon>
        <taxon>Gammaproteobacteria</taxon>
        <taxon>Thiohalorhabdales</taxon>
        <taxon>Thiohalorhabdaceae</taxon>
        <taxon>Thiohalorhabdus</taxon>
    </lineage>
</organism>
<dbReference type="PANTHER" id="PTHR32089">
    <property type="entry name" value="METHYL-ACCEPTING CHEMOTAXIS PROTEIN MCPB"/>
    <property type="match status" value="1"/>
</dbReference>
<evidence type="ECO:0000313" key="9">
    <source>
        <dbReference type="EMBL" id="MFA9461562.1"/>
    </source>
</evidence>
<keyword evidence="6" id="KW-0472">Membrane</keyword>
<dbReference type="InterPro" id="IPR004090">
    <property type="entry name" value="Chemotax_Me-accpt_rcpt"/>
</dbReference>
<keyword evidence="6" id="KW-0812">Transmembrane</keyword>
<dbReference type="CDD" id="cd06225">
    <property type="entry name" value="HAMP"/>
    <property type="match status" value="1"/>
</dbReference>
<evidence type="ECO:0000256" key="6">
    <source>
        <dbReference type="SAM" id="Phobius"/>
    </source>
</evidence>
<dbReference type="Pfam" id="PF00015">
    <property type="entry name" value="MCPsignal"/>
    <property type="match status" value="1"/>
</dbReference>
<dbReference type="SMART" id="SM00304">
    <property type="entry name" value="HAMP"/>
    <property type="match status" value="1"/>
</dbReference>
<feature type="domain" description="HAMP" evidence="8">
    <location>
        <begin position="264"/>
        <end position="319"/>
    </location>
</feature>
<evidence type="ECO:0000259" key="7">
    <source>
        <dbReference type="PROSITE" id="PS50111"/>
    </source>
</evidence>
<dbReference type="PRINTS" id="PR00260">
    <property type="entry name" value="CHEMTRNSDUCR"/>
</dbReference>
<dbReference type="Pfam" id="PF00672">
    <property type="entry name" value="HAMP"/>
    <property type="match status" value="1"/>
</dbReference>
<evidence type="ECO:0000256" key="3">
    <source>
        <dbReference type="ARBA" id="ARBA00029447"/>
    </source>
</evidence>
<dbReference type="SMART" id="SM00283">
    <property type="entry name" value="MA"/>
    <property type="match status" value="1"/>
</dbReference>
<dbReference type="InterPro" id="IPR003660">
    <property type="entry name" value="HAMP_dom"/>
</dbReference>
<dbReference type="Pfam" id="PF08376">
    <property type="entry name" value="NIT"/>
    <property type="match status" value="1"/>
</dbReference>
<gene>
    <name evidence="9" type="ORF">ACERLL_12085</name>
</gene>